<dbReference type="EC" id="3.4.21.53" evidence="10 12"/>
<evidence type="ECO:0000256" key="5">
    <source>
        <dbReference type="ARBA" id="ARBA00022840"/>
    </source>
</evidence>
<reference evidence="18 19" key="1">
    <citation type="submission" date="2019-01" db="EMBL/GenBank/DDBJ databases">
        <title>Draft genome sequences of Candidatus Mycoplasma haemohominis SWG34-3 identified from a patient with pyrexia, anemia and liver dysfunction.</title>
        <authorList>
            <person name="Sekizuka T."/>
            <person name="Hattori N."/>
            <person name="Katano H."/>
            <person name="Takuma T."/>
            <person name="Ito T."/>
            <person name="Arai N."/>
            <person name="Yanai R."/>
            <person name="Ishii S."/>
            <person name="Miura Y."/>
            <person name="Tokunaga T."/>
            <person name="Watanabe H."/>
            <person name="Nomura N."/>
            <person name="Eguchi J."/>
            <person name="Arai T."/>
            <person name="Hasegawa H."/>
            <person name="Nakamaki T."/>
            <person name="Wakita T."/>
            <person name="Niki Y."/>
            <person name="Kuroda M."/>
        </authorList>
    </citation>
    <scope>NUCLEOTIDE SEQUENCE [LARGE SCALE GENOMIC DNA]</scope>
    <source>
        <strain evidence="18">SWG34-3</strain>
    </source>
</reference>
<dbReference type="InterPro" id="IPR020568">
    <property type="entry name" value="Ribosomal_Su5_D2-typ_SF"/>
</dbReference>
<dbReference type="Pfam" id="PF00004">
    <property type="entry name" value="AAA"/>
    <property type="match status" value="1"/>
</dbReference>
<keyword evidence="3 12" id="KW-0378">Hydrolase</keyword>
<evidence type="ECO:0000256" key="1">
    <source>
        <dbReference type="ARBA" id="ARBA00022670"/>
    </source>
</evidence>
<dbReference type="Pfam" id="PF02190">
    <property type="entry name" value="LON_substr_bdg"/>
    <property type="match status" value="1"/>
</dbReference>
<dbReference type="GO" id="GO:0016887">
    <property type="term" value="F:ATP hydrolysis activity"/>
    <property type="evidence" value="ECO:0007669"/>
    <property type="project" value="InterPro"/>
</dbReference>
<dbReference type="GO" id="GO:0005524">
    <property type="term" value="F:ATP binding"/>
    <property type="evidence" value="ECO:0007669"/>
    <property type="project" value="UniProtKB-KW"/>
</dbReference>
<comment type="catalytic activity">
    <reaction evidence="8 12 15">
        <text>Hydrolysis of proteins in presence of ATP.</text>
        <dbReference type="EC" id="3.4.21.53"/>
    </reaction>
</comment>
<dbReference type="InterPro" id="IPR003959">
    <property type="entry name" value="ATPase_AAA_core"/>
</dbReference>
<dbReference type="EMBL" id="BIMN01000001">
    <property type="protein sequence ID" value="GCE63337.1"/>
    <property type="molecule type" value="Genomic_DNA"/>
</dbReference>
<dbReference type="Gene3D" id="1.20.5.5270">
    <property type="match status" value="1"/>
</dbReference>
<keyword evidence="4 12" id="KW-0720">Serine protease</keyword>
<evidence type="ECO:0000256" key="9">
    <source>
        <dbReference type="ARBA" id="ARBA00053875"/>
    </source>
</evidence>
<evidence type="ECO:0000256" key="14">
    <source>
        <dbReference type="PIRSR" id="PIRSR001174-2"/>
    </source>
</evidence>
<dbReference type="PROSITE" id="PS01046">
    <property type="entry name" value="LON_SER"/>
    <property type="match status" value="1"/>
</dbReference>
<dbReference type="Pfam" id="PF05362">
    <property type="entry name" value="Lon_C"/>
    <property type="match status" value="1"/>
</dbReference>
<dbReference type="Pfam" id="PF22667">
    <property type="entry name" value="Lon_lid"/>
    <property type="match status" value="1"/>
</dbReference>
<proteinExistence type="inferred from homology"/>
<dbReference type="Gene3D" id="1.20.58.1480">
    <property type="match status" value="1"/>
</dbReference>
<dbReference type="SUPFAM" id="SSF88697">
    <property type="entry name" value="PUA domain-like"/>
    <property type="match status" value="1"/>
</dbReference>
<evidence type="ECO:0000256" key="4">
    <source>
        <dbReference type="ARBA" id="ARBA00022825"/>
    </source>
</evidence>
<name>A0A478FQG8_9MOLU</name>
<evidence type="ECO:0000256" key="2">
    <source>
        <dbReference type="ARBA" id="ARBA00022741"/>
    </source>
</evidence>
<comment type="subcellular location">
    <subcellularLocation>
        <location evidence="12">Cytoplasm</location>
    </subcellularLocation>
</comment>
<keyword evidence="1 12" id="KW-0645">Protease</keyword>
<dbReference type="InterPro" id="IPR014721">
    <property type="entry name" value="Ribsml_uS5_D2-typ_fold_subgr"/>
</dbReference>
<dbReference type="Gene3D" id="2.30.130.40">
    <property type="entry name" value="LON domain-like"/>
    <property type="match status" value="1"/>
</dbReference>
<dbReference type="Proteomes" id="UP000324831">
    <property type="component" value="Unassembled WGS sequence"/>
</dbReference>
<dbReference type="PIRSF" id="PIRSF001174">
    <property type="entry name" value="Lon_proteas"/>
    <property type="match status" value="1"/>
</dbReference>
<gene>
    <name evidence="18" type="primary">lon1</name>
    <name evidence="18" type="ORF">MHSWG343_03260</name>
</gene>
<dbReference type="GO" id="GO:0004176">
    <property type="term" value="F:ATP-dependent peptidase activity"/>
    <property type="evidence" value="ECO:0007669"/>
    <property type="project" value="UniProtKB-UniRule"/>
</dbReference>
<accession>A0A478FQG8</accession>
<dbReference type="SUPFAM" id="SSF54211">
    <property type="entry name" value="Ribosomal protein S5 domain 2-like"/>
    <property type="match status" value="1"/>
</dbReference>
<dbReference type="SMART" id="SM00382">
    <property type="entry name" value="AAA"/>
    <property type="match status" value="1"/>
</dbReference>
<dbReference type="InterPro" id="IPR054594">
    <property type="entry name" value="Lon_lid"/>
</dbReference>
<dbReference type="CDD" id="cd19500">
    <property type="entry name" value="RecA-like_Lon"/>
    <property type="match status" value="1"/>
</dbReference>
<dbReference type="InterPro" id="IPR008268">
    <property type="entry name" value="Peptidase_S16_AS"/>
</dbReference>
<dbReference type="Gene3D" id="1.10.8.60">
    <property type="match status" value="1"/>
</dbReference>
<dbReference type="InterPro" id="IPR027417">
    <property type="entry name" value="P-loop_NTPase"/>
</dbReference>
<feature type="active site" evidence="13 15">
    <location>
        <position position="750"/>
    </location>
</feature>
<organism evidence="18 19">
    <name type="scientific">Candidatus Mycoplasma haematohominis</name>
    <dbReference type="NCBI Taxonomy" id="1494318"/>
    <lineage>
        <taxon>Bacteria</taxon>
        <taxon>Bacillati</taxon>
        <taxon>Mycoplasmatota</taxon>
        <taxon>Mollicutes</taxon>
        <taxon>Mycoplasmataceae</taxon>
        <taxon>Mycoplasma</taxon>
    </lineage>
</organism>
<protein>
    <recommendedName>
        <fullName evidence="11 12">Lon protease</fullName>
        <ecNumber evidence="10 12">3.4.21.53</ecNumber>
    </recommendedName>
</protein>
<keyword evidence="2 12" id="KW-0547">Nucleotide-binding</keyword>
<dbReference type="InterPro" id="IPR008269">
    <property type="entry name" value="Lon_proteolytic"/>
</dbReference>
<keyword evidence="12" id="KW-0963">Cytoplasm</keyword>
<dbReference type="PROSITE" id="PS51786">
    <property type="entry name" value="LON_PROTEOLYTIC"/>
    <property type="match status" value="1"/>
</dbReference>
<evidence type="ECO:0000256" key="10">
    <source>
        <dbReference type="ARBA" id="ARBA00066743"/>
    </source>
</evidence>
<dbReference type="AlphaFoldDB" id="A0A478FQG8"/>
<dbReference type="GO" id="GO:0005737">
    <property type="term" value="C:cytoplasm"/>
    <property type="evidence" value="ECO:0007669"/>
    <property type="project" value="UniProtKB-SubCell"/>
</dbReference>
<evidence type="ECO:0000256" key="13">
    <source>
        <dbReference type="PIRSR" id="PIRSR001174-1"/>
    </source>
</evidence>
<dbReference type="NCBIfam" id="TIGR00763">
    <property type="entry name" value="lon"/>
    <property type="match status" value="1"/>
</dbReference>
<evidence type="ECO:0000256" key="15">
    <source>
        <dbReference type="PROSITE-ProRule" id="PRU01122"/>
    </source>
</evidence>
<dbReference type="InterPro" id="IPR003593">
    <property type="entry name" value="AAA+_ATPase"/>
</dbReference>
<dbReference type="SUPFAM" id="SSF52540">
    <property type="entry name" value="P-loop containing nucleoside triphosphate hydrolases"/>
    <property type="match status" value="1"/>
</dbReference>
<dbReference type="Gene3D" id="3.40.50.300">
    <property type="entry name" value="P-loop containing nucleotide triphosphate hydrolases"/>
    <property type="match status" value="1"/>
</dbReference>
<evidence type="ECO:0000256" key="7">
    <source>
        <dbReference type="ARBA" id="ARBA00026070"/>
    </source>
</evidence>
<evidence type="ECO:0000256" key="11">
    <source>
        <dbReference type="ARBA" id="ARBA00071934"/>
    </source>
</evidence>
<dbReference type="InterPro" id="IPR015947">
    <property type="entry name" value="PUA-like_sf"/>
</dbReference>
<evidence type="ECO:0000313" key="19">
    <source>
        <dbReference type="Proteomes" id="UP000324831"/>
    </source>
</evidence>
<feature type="active site" evidence="13 15">
    <location>
        <position position="707"/>
    </location>
</feature>
<dbReference type="GO" id="GO:0030163">
    <property type="term" value="P:protein catabolic process"/>
    <property type="evidence" value="ECO:0007669"/>
    <property type="project" value="InterPro"/>
</dbReference>
<dbReference type="InterPro" id="IPR004815">
    <property type="entry name" value="Lon_bac/euk-typ"/>
</dbReference>
<evidence type="ECO:0000313" key="18">
    <source>
        <dbReference type="EMBL" id="GCE63337.1"/>
    </source>
</evidence>
<evidence type="ECO:0000256" key="6">
    <source>
        <dbReference type="ARBA" id="ARBA00023016"/>
    </source>
</evidence>
<dbReference type="InterPro" id="IPR046336">
    <property type="entry name" value="Lon_prtase_N_sf"/>
</dbReference>
<evidence type="ECO:0000256" key="12">
    <source>
        <dbReference type="PIRNR" id="PIRNR001174"/>
    </source>
</evidence>
<dbReference type="InterPro" id="IPR003111">
    <property type="entry name" value="Lon_prtase_N"/>
</dbReference>
<dbReference type="FunFam" id="3.40.50.300:FF:000021">
    <property type="entry name" value="Lon protease homolog"/>
    <property type="match status" value="1"/>
</dbReference>
<feature type="binding site" evidence="14">
    <location>
        <begin position="382"/>
        <end position="389"/>
    </location>
    <ligand>
        <name>ATP</name>
        <dbReference type="ChEBI" id="CHEBI:30616"/>
    </ligand>
</feature>
<keyword evidence="5 12" id="KW-0067">ATP-binding</keyword>
<dbReference type="InterPro" id="IPR027065">
    <property type="entry name" value="Lon_Prtase"/>
</dbReference>
<dbReference type="PRINTS" id="PR00830">
    <property type="entry name" value="ENDOLAPTASE"/>
</dbReference>
<comment type="caution">
    <text evidence="18">The sequence shown here is derived from an EMBL/GenBank/DDBJ whole genome shotgun (WGS) entry which is preliminary data.</text>
</comment>
<comment type="subunit">
    <text evidence="7 12">Homohexamer. Organized in a ring with a central cavity.</text>
</comment>
<comment type="function">
    <text evidence="9">ATP-dependent serine protease that mediates the selective degradation of mutant and abnormal proteins as well as certain short-lived regulatory proteins. Required for cellular homeostasis and for survival from DNA damage and developmental changes induced by stress. Degrades polypeptides processively to yield small peptide fragments that are 5 to 10 amino acids long. Binds to DNA in a double-stranded, site-specific manner.</text>
</comment>
<evidence type="ECO:0000256" key="8">
    <source>
        <dbReference type="ARBA" id="ARBA00050665"/>
    </source>
</evidence>
<sequence length="801" mass="90480">MPECLPTIILSDDVVFPNIQRELEICKAYNIDAVRLSLEKYGGRLLITSTKKLKTSNLEKGDVLDIGVVCDVLSLEEFREAGGSRTVLVIRGLSRAKISSCESKIVEVGGEKGVGVWFSECRLVRTRQPNRNKCKTAILKVFRKQGLSLSKDEDKTRILVKLLRDSSGDLEQIIDKIADAWEKDRKGVLEAKKFLLCDPDLFNRLNLMLSIEGKKNKRGINIFDLPTGDDVQAIIEDKISKRVTRNISRQQKEFYLREKLRVIKEELGDSSSKEIEVKRIRGLLEKGHFPPNVIEKAREELQRFEMCSSYSNEATVIRSYLDWLLNLPWMYVSQDETDLKKVQKTLNDSHFGLEKIKDRIIEFLAVKKKSKQETGTIICFVGPPGVGKTSLAHSIAKALKKRFVKISLGGLYDESEIRGHRRTYVASMPGKIIRGLRQAKVKNPVFLLDEIDKISVGYHGDPVHALLEILDPKQNTEFNDHYLEEDFDLSKVMFIATANYEENIPDPLWDRMEVIHLRTYTEKEKLNIAKEHVVPDVLNSVGLEKDDLQFTDEALLFIIQRYTREAGVRNLKKNIEKIARKVVKELVVDKNKVSVITPVEVRTYLDYEIYDVTKKDDESIPGVVNGMAYTDFGGDLLPIEVNHTAGKGGLSLTGNLKDTMKESANVALAYVRANEELFGLKNQEIDWNNIDINLHVPTGGVPKDGPSAGVTITTALISSFLNKPVSSKIAMTGEITLRGKVLPIGGLKEKVISAVRGGVDTIFYPDENTKNLSDIPDDVKEKVEFIPVKHYTEMFEKIFVK</sequence>
<comment type="similarity">
    <text evidence="12 15 16">Belongs to the peptidase S16 family.</text>
</comment>
<evidence type="ECO:0000256" key="3">
    <source>
        <dbReference type="ARBA" id="ARBA00022801"/>
    </source>
</evidence>
<dbReference type="GO" id="GO:0004252">
    <property type="term" value="F:serine-type endopeptidase activity"/>
    <property type="evidence" value="ECO:0007669"/>
    <property type="project" value="UniProtKB-UniRule"/>
</dbReference>
<evidence type="ECO:0000256" key="16">
    <source>
        <dbReference type="RuleBase" id="RU000591"/>
    </source>
</evidence>
<dbReference type="PANTHER" id="PTHR10046">
    <property type="entry name" value="ATP DEPENDENT LON PROTEASE FAMILY MEMBER"/>
    <property type="match status" value="1"/>
</dbReference>
<dbReference type="Gene3D" id="3.30.230.10">
    <property type="match status" value="1"/>
</dbReference>
<dbReference type="GO" id="GO:0006508">
    <property type="term" value="P:proteolysis"/>
    <property type="evidence" value="ECO:0007669"/>
    <property type="project" value="UniProtKB-KW"/>
</dbReference>
<keyword evidence="6" id="KW-0346">Stress response</keyword>
<feature type="domain" description="Lon proteolytic" evidence="17">
    <location>
        <begin position="618"/>
        <end position="801"/>
    </location>
</feature>
<evidence type="ECO:0000259" key="17">
    <source>
        <dbReference type="PROSITE" id="PS51786"/>
    </source>
</evidence>